<gene>
    <name evidence="1" type="ORF">SY212_03790</name>
</gene>
<protein>
    <submittedName>
        <fullName evidence="1">Uncharacterized protein</fullName>
    </submittedName>
</protein>
<reference evidence="1" key="1">
    <citation type="submission" date="2019-10" db="EMBL/GenBank/DDBJ databases">
        <title>Lactobacillus agilis SY212 Whole Genome Sequencing Project.</title>
        <authorList>
            <person name="Suzuki S."/>
            <person name="Endo A."/>
            <person name="Maeno S."/>
            <person name="Shiwa Y."/>
            <person name="Matsutani M."/>
            <person name="Kajikawa A."/>
        </authorList>
    </citation>
    <scope>NUCLEOTIDE SEQUENCE</scope>
    <source>
        <strain evidence="1">SY212</strain>
    </source>
</reference>
<sequence length="96" mass="11308">MSLSETRQGTFTLKRDFNFTKFNLRVKAKVYATDDEVEFRPLQGMKSVRLSEADLQEMINNKEAIVIYYTEPNKYSSRIDYYNCDEMQILEVVMAS</sequence>
<dbReference type="AlphaFoldDB" id="A0A6F9XJC4"/>
<proteinExistence type="predicted"/>
<organism evidence="1">
    <name type="scientific">Ligilactobacillus agilis</name>
    <dbReference type="NCBI Taxonomy" id="1601"/>
    <lineage>
        <taxon>Bacteria</taxon>
        <taxon>Bacillati</taxon>
        <taxon>Bacillota</taxon>
        <taxon>Bacilli</taxon>
        <taxon>Lactobacillales</taxon>
        <taxon>Lactobacillaceae</taxon>
        <taxon>Ligilactobacillus</taxon>
    </lineage>
</organism>
<accession>A0A6F9XJC4</accession>
<dbReference type="EMBL" id="BLAM01000054">
    <property type="protein sequence ID" value="GET05349.1"/>
    <property type="molecule type" value="Genomic_DNA"/>
</dbReference>
<dbReference type="RefSeq" id="WP_172584196.1">
    <property type="nucleotide sequence ID" value="NZ_BLAM01000054.1"/>
</dbReference>
<name>A0A6F9XJC4_9LACO</name>
<comment type="caution">
    <text evidence="1">The sequence shown here is derived from an EMBL/GenBank/DDBJ whole genome shotgun (WGS) entry which is preliminary data.</text>
</comment>
<evidence type="ECO:0000313" key="1">
    <source>
        <dbReference type="EMBL" id="GET05349.1"/>
    </source>
</evidence>
<dbReference type="Proteomes" id="UP000494265">
    <property type="component" value="Unassembled WGS sequence"/>
</dbReference>